<dbReference type="OMA" id="KPTWNMA"/>
<reference evidence="3" key="2">
    <citation type="submission" date="2013-04" db="UniProtKB">
        <authorList>
            <consortium name="EnsemblPlants"/>
        </authorList>
    </citation>
    <scope>IDENTIFICATION</scope>
</reference>
<reference evidence="3" key="1">
    <citation type="journal article" date="2013" name="Nat. Commun.">
        <title>Whole-genome sequencing of Oryza brachyantha reveals mechanisms underlying Oryza genome evolution.</title>
        <authorList>
            <person name="Chen J."/>
            <person name="Huang Q."/>
            <person name="Gao D."/>
            <person name="Wang J."/>
            <person name="Lang Y."/>
            <person name="Liu T."/>
            <person name="Li B."/>
            <person name="Bai Z."/>
            <person name="Luis Goicoechea J."/>
            <person name="Liang C."/>
            <person name="Chen C."/>
            <person name="Zhang W."/>
            <person name="Sun S."/>
            <person name="Liao Y."/>
            <person name="Zhang X."/>
            <person name="Yang L."/>
            <person name="Song C."/>
            <person name="Wang M."/>
            <person name="Shi J."/>
            <person name="Liu G."/>
            <person name="Liu J."/>
            <person name="Zhou H."/>
            <person name="Zhou W."/>
            <person name="Yu Q."/>
            <person name="An N."/>
            <person name="Chen Y."/>
            <person name="Cai Q."/>
            <person name="Wang B."/>
            <person name="Liu B."/>
            <person name="Min J."/>
            <person name="Huang Y."/>
            <person name="Wu H."/>
            <person name="Li Z."/>
            <person name="Zhang Y."/>
            <person name="Yin Y."/>
            <person name="Song W."/>
            <person name="Jiang J."/>
            <person name="Jackson S.A."/>
            <person name="Wing R.A."/>
            <person name="Wang J."/>
            <person name="Chen M."/>
        </authorList>
    </citation>
    <scope>NUCLEOTIDE SEQUENCE [LARGE SCALE GENOMIC DNA]</scope>
    <source>
        <strain evidence="3">cv. IRGC 101232</strain>
    </source>
</reference>
<accession>J3MWP0</accession>
<organism evidence="3">
    <name type="scientific">Oryza brachyantha</name>
    <name type="common">malo sina</name>
    <dbReference type="NCBI Taxonomy" id="4533"/>
    <lineage>
        <taxon>Eukaryota</taxon>
        <taxon>Viridiplantae</taxon>
        <taxon>Streptophyta</taxon>
        <taxon>Embryophyta</taxon>
        <taxon>Tracheophyta</taxon>
        <taxon>Spermatophyta</taxon>
        <taxon>Magnoliopsida</taxon>
        <taxon>Liliopsida</taxon>
        <taxon>Poales</taxon>
        <taxon>Poaceae</taxon>
        <taxon>BOP clade</taxon>
        <taxon>Oryzoideae</taxon>
        <taxon>Oryzeae</taxon>
        <taxon>Oryzinae</taxon>
        <taxon>Oryza</taxon>
    </lineage>
</organism>
<protein>
    <recommendedName>
        <fullName evidence="2">F-box domain-containing protein</fullName>
    </recommendedName>
</protein>
<evidence type="ECO:0000313" key="4">
    <source>
        <dbReference type="Proteomes" id="UP000006038"/>
    </source>
</evidence>
<evidence type="ECO:0000256" key="1">
    <source>
        <dbReference type="SAM" id="MobiDB-lite"/>
    </source>
</evidence>
<dbReference type="AlphaFoldDB" id="J3MWP0"/>
<dbReference type="HOGENOM" id="CLU_038427_0_0_1"/>
<dbReference type="InterPro" id="IPR001810">
    <property type="entry name" value="F-box_dom"/>
</dbReference>
<dbReference type="SUPFAM" id="SSF81383">
    <property type="entry name" value="F-box domain"/>
    <property type="match status" value="1"/>
</dbReference>
<sequence length="504" mass="55862">MAPKEKDRSNKSTKAVARTTKRSPASPTTLGDLPDRILELILLSLPRSPVWLVRAAATCRRLRRVVTSDRFLSWINRPPLPPPVAGHYHYRRRASSSRRPAGRSLTFVPSASAPTSLGVDGRHFSLDFLPGGGSLWEPVDSGGSILLLAKKSTGATRRRRRFFRDLVVCEPVTRRYQRIPPVVENDDDADAAARYDHQHCLGVFLFLHDGDTCSIDMWGRARSSMARYRLICVVYRGYSGMAAGDEAGTIGAYSFDPNQGKRRNHRVRRPRWHDLIEVQPSWAMPKCWSVHIRGTDSIRFVGRAGGSLFWAMRDHNELLVLNEWPSGFGLLGLPADIPVSELQVVVDHGNGNNSEGPPPLVVDRGNLRVVCLDREHVLRVFATRRQRYGGDGEWVLERSLRLAAATTIVGGLAAGPREELGHFRGAAVKVVKASVGSVVLVMPVEETELVFSVDLETMEVARCKDGGVTYPCELPWLPTIRACVTPCARRGEGRCSHICICDDV</sequence>
<proteinExistence type="predicted"/>
<feature type="domain" description="F-box" evidence="2">
    <location>
        <begin position="27"/>
        <end position="75"/>
    </location>
</feature>
<dbReference type="Proteomes" id="UP000006038">
    <property type="component" value="Chromosome 9"/>
</dbReference>
<dbReference type="PROSITE" id="PS50181">
    <property type="entry name" value="FBOX"/>
    <property type="match status" value="1"/>
</dbReference>
<dbReference type="PANTHER" id="PTHR33207">
    <property type="entry name" value="F-BOX DOMAIN CONTAINING PROTEIN-RELATED"/>
    <property type="match status" value="1"/>
</dbReference>
<name>J3MWP0_ORYBR</name>
<feature type="region of interest" description="Disordered" evidence="1">
    <location>
        <begin position="1"/>
        <end position="29"/>
    </location>
</feature>
<evidence type="ECO:0000313" key="3">
    <source>
        <dbReference type="EnsemblPlants" id="OB09G14190.1"/>
    </source>
</evidence>
<dbReference type="EnsemblPlants" id="OB09G14190.1">
    <property type="protein sequence ID" value="OB09G14190.1"/>
    <property type="gene ID" value="OB09G14190"/>
</dbReference>
<feature type="compositionally biased region" description="Basic and acidic residues" evidence="1">
    <location>
        <begin position="1"/>
        <end position="10"/>
    </location>
</feature>
<dbReference type="Gramene" id="OB09G14190.1">
    <property type="protein sequence ID" value="OB09G14190.1"/>
    <property type="gene ID" value="OB09G14190"/>
</dbReference>
<dbReference type="Pfam" id="PF00646">
    <property type="entry name" value="F-box"/>
    <property type="match status" value="1"/>
</dbReference>
<keyword evidence="4" id="KW-1185">Reference proteome</keyword>
<feature type="region of interest" description="Disordered" evidence="1">
    <location>
        <begin position="85"/>
        <end position="107"/>
    </location>
</feature>
<dbReference type="InterPro" id="IPR036047">
    <property type="entry name" value="F-box-like_dom_sf"/>
</dbReference>
<evidence type="ECO:0000259" key="2">
    <source>
        <dbReference type="PROSITE" id="PS50181"/>
    </source>
</evidence>